<keyword evidence="1" id="KW-0732">Signal</keyword>
<evidence type="ECO:0000313" key="3">
    <source>
        <dbReference type="Proteomes" id="UP001237105"/>
    </source>
</evidence>
<organism evidence="2 3">
    <name type="scientific">Streptomyces luteolus</name>
    <dbReference type="NCBI Taxonomy" id="3043615"/>
    <lineage>
        <taxon>Bacteria</taxon>
        <taxon>Bacillati</taxon>
        <taxon>Actinomycetota</taxon>
        <taxon>Actinomycetes</taxon>
        <taxon>Kitasatosporales</taxon>
        <taxon>Streptomycetaceae</taxon>
        <taxon>Streptomyces</taxon>
    </lineage>
</organism>
<feature type="chain" id="PRO_5045761582" evidence="1">
    <location>
        <begin position="26"/>
        <end position="168"/>
    </location>
</feature>
<dbReference type="GO" id="GO:0004623">
    <property type="term" value="F:phospholipase A2 activity"/>
    <property type="evidence" value="ECO:0007669"/>
    <property type="project" value="UniProtKB-EC"/>
</dbReference>
<protein>
    <submittedName>
        <fullName evidence="2">Phospholipase A2</fullName>
        <ecNumber evidence="2">3.1.1.4</ecNumber>
    </submittedName>
</protein>
<comment type="caution">
    <text evidence="2">The sequence shown here is derived from an EMBL/GenBank/DDBJ whole genome shotgun (WGS) entry which is preliminary data.</text>
</comment>
<dbReference type="Pfam" id="PF09056">
    <property type="entry name" value="Phospholip_A2_3"/>
    <property type="match status" value="1"/>
</dbReference>
<gene>
    <name evidence="2" type="ORF">QIT00_05545</name>
</gene>
<dbReference type="RefSeq" id="WP_282533952.1">
    <property type="nucleotide sequence ID" value="NZ_JASCIS010000004.1"/>
</dbReference>
<sequence>MRTLARAAAAALTTALLTLAPTATAATAPTPAPTPAPAPAPNPQLVQAADRIMALPVERFMTVERTPPFNWTTDGCSVPGGMAPYMRLFTPACTQHDFGYRNYGSRAGTLALDPTPARKAAIDQRFREEMRRICDQERPGPIRHTACYGAAHTFYDAVRIGGDRAFYA</sequence>
<dbReference type="EC" id="3.1.1.4" evidence="2"/>
<evidence type="ECO:0000256" key="1">
    <source>
        <dbReference type="SAM" id="SignalP"/>
    </source>
</evidence>
<reference evidence="2 3" key="1">
    <citation type="submission" date="2023-05" db="EMBL/GenBank/DDBJ databases">
        <title>Draft genome sequence of Streptomyces sp. B-S-A12 isolated from a cave soil in Thailand.</title>
        <authorList>
            <person name="Chamroensaksri N."/>
            <person name="Muangham S."/>
        </authorList>
    </citation>
    <scope>NUCLEOTIDE SEQUENCE [LARGE SCALE GENOMIC DNA]</scope>
    <source>
        <strain evidence="2 3">B-S-A12</strain>
    </source>
</reference>
<evidence type="ECO:0000313" key="2">
    <source>
        <dbReference type="EMBL" id="MDI3418030.1"/>
    </source>
</evidence>
<feature type="signal peptide" evidence="1">
    <location>
        <begin position="1"/>
        <end position="25"/>
    </location>
</feature>
<keyword evidence="2" id="KW-0378">Hydrolase</keyword>
<keyword evidence="3" id="KW-1185">Reference proteome</keyword>
<dbReference type="InterPro" id="IPR015141">
    <property type="entry name" value="PLipase_A2_prok/fun"/>
</dbReference>
<dbReference type="Proteomes" id="UP001237105">
    <property type="component" value="Unassembled WGS sequence"/>
</dbReference>
<dbReference type="InterPro" id="IPR036444">
    <property type="entry name" value="PLipase_A2_dom_sf"/>
</dbReference>
<accession>A0ABT6SS08</accession>
<proteinExistence type="predicted"/>
<dbReference type="SUPFAM" id="SSF48619">
    <property type="entry name" value="Phospholipase A2, PLA2"/>
    <property type="match status" value="1"/>
</dbReference>
<dbReference type="EMBL" id="JASCIS010000004">
    <property type="protein sequence ID" value="MDI3418030.1"/>
    <property type="molecule type" value="Genomic_DNA"/>
</dbReference>
<name>A0ABT6SS08_9ACTN</name>
<dbReference type="Gene3D" id="1.20.90.10">
    <property type="entry name" value="Phospholipase A2 domain"/>
    <property type="match status" value="1"/>
</dbReference>